<accession>A0A918FT90</accession>
<dbReference type="EMBL" id="BMTL01000007">
    <property type="protein sequence ID" value="GGR81106.1"/>
    <property type="molecule type" value="Genomic_DNA"/>
</dbReference>
<evidence type="ECO:0000313" key="2">
    <source>
        <dbReference type="Proteomes" id="UP000606194"/>
    </source>
</evidence>
<protein>
    <recommendedName>
        <fullName evidence="3">Disulfide bond formation protein DsbA</fullName>
    </recommendedName>
</protein>
<sequence length="223" mass="24668">MPLADWTVRIMTITEETRGDEVQVPFWFDPLCPWAWITSRWLLEVEQVRPVRADWRIMSLAYLNLDQRGGKGISEDYRELMNTAWGSVRVCAAAAEHAGRPVLGPLYTAIGTRLHNQRRREDPTVITEALAEAGLPASLAAAASSTEFDQRIKDSHHEAFDEVGLDVGTPVLRIAGTTLFGPVITPAPRGEAAGQLWDGLALVAATDGFFELKRSRNVKPSFD</sequence>
<dbReference type="Pfam" id="PF22234">
    <property type="entry name" value="Rv2466c-like"/>
    <property type="match status" value="1"/>
</dbReference>
<dbReference type="SUPFAM" id="SSF52833">
    <property type="entry name" value="Thioredoxin-like"/>
    <property type="match status" value="1"/>
</dbReference>
<dbReference type="InterPro" id="IPR036249">
    <property type="entry name" value="Thioredoxin-like_sf"/>
</dbReference>
<dbReference type="AlphaFoldDB" id="A0A918FT90"/>
<gene>
    <name evidence="1" type="ORF">GCM10010269_20330</name>
</gene>
<evidence type="ECO:0000313" key="1">
    <source>
        <dbReference type="EMBL" id="GGR81106.1"/>
    </source>
</evidence>
<reference evidence="1" key="1">
    <citation type="journal article" date="2014" name="Int. J. Syst. Evol. Microbiol.">
        <title>Complete genome sequence of Corynebacterium casei LMG S-19264T (=DSM 44701T), isolated from a smear-ripened cheese.</title>
        <authorList>
            <consortium name="US DOE Joint Genome Institute (JGI-PGF)"/>
            <person name="Walter F."/>
            <person name="Albersmeier A."/>
            <person name="Kalinowski J."/>
            <person name="Ruckert C."/>
        </authorList>
    </citation>
    <scope>NUCLEOTIDE SEQUENCE</scope>
    <source>
        <strain evidence="1">JCM 4386</strain>
    </source>
</reference>
<proteinExistence type="predicted"/>
<dbReference type="Gene3D" id="3.40.30.10">
    <property type="entry name" value="Glutaredoxin"/>
    <property type="match status" value="1"/>
</dbReference>
<organism evidence="1 2">
    <name type="scientific">Streptomyces humidus</name>
    <dbReference type="NCBI Taxonomy" id="52259"/>
    <lineage>
        <taxon>Bacteria</taxon>
        <taxon>Bacillati</taxon>
        <taxon>Actinomycetota</taxon>
        <taxon>Actinomycetes</taxon>
        <taxon>Kitasatosporales</taxon>
        <taxon>Streptomycetaceae</taxon>
        <taxon>Streptomyces</taxon>
    </lineage>
</organism>
<dbReference type="Proteomes" id="UP000606194">
    <property type="component" value="Unassembled WGS sequence"/>
</dbReference>
<keyword evidence="2" id="KW-1185">Reference proteome</keyword>
<reference evidence="1" key="2">
    <citation type="submission" date="2020-09" db="EMBL/GenBank/DDBJ databases">
        <authorList>
            <person name="Sun Q."/>
            <person name="Ohkuma M."/>
        </authorList>
    </citation>
    <scope>NUCLEOTIDE SEQUENCE</scope>
    <source>
        <strain evidence="1">JCM 4386</strain>
    </source>
</reference>
<evidence type="ECO:0008006" key="3">
    <source>
        <dbReference type="Google" id="ProtNLM"/>
    </source>
</evidence>
<comment type="caution">
    <text evidence="1">The sequence shown here is derived from an EMBL/GenBank/DDBJ whole genome shotgun (WGS) entry which is preliminary data.</text>
</comment>
<dbReference type="CDD" id="cd02972">
    <property type="entry name" value="DsbA_family"/>
    <property type="match status" value="1"/>
</dbReference>
<name>A0A918FT90_9ACTN</name>
<dbReference type="InterPro" id="IPR053977">
    <property type="entry name" value="Rv2466c-like"/>
</dbReference>